<sequence>MIHLLIVDDHVVVRKGLRLLLEQQADIIVVGEAGDGGQAIELATELLPDVILMDLLMPRIDGITAIRHIKGIHPTGYIIALTSSYEDEQLFGAIHAGACSYLIKDTDPDELIETIRRVADGDCKLAPKVAERLLDEVRQLSKSRVNELTARELDVLKEIAHGHSNREIALNLSVSERTIKTHVSNLLSKLHLEDRTQAAIYALQHHLVPLKEAFPKK</sequence>
<evidence type="ECO:0000259" key="4">
    <source>
        <dbReference type="PROSITE" id="PS50043"/>
    </source>
</evidence>
<comment type="caution">
    <text evidence="6">The sequence shown here is derived from an EMBL/GenBank/DDBJ whole genome shotgun (WGS) entry which is preliminary data.</text>
</comment>
<dbReference type="CDD" id="cd17535">
    <property type="entry name" value="REC_NarL-like"/>
    <property type="match status" value="1"/>
</dbReference>
<dbReference type="InterPro" id="IPR011006">
    <property type="entry name" value="CheY-like_superfamily"/>
</dbReference>
<accession>A0A5J4KW61</accession>
<dbReference type="PROSITE" id="PS50110">
    <property type="entry name" value="RESPONSE_REGULATORY"/>
    <property type="match status" value="1"/>
</dbReference>
<evidence type="ECO:0000313" key="7">
    <source>
        <dbReference type="Proteomes" id="UP000326912"/>
    </source>
</evidence>
<evidence type="ECO:0000256" key="2">
    <source>
        <dbReference type="ARBA" id="ARBA00023125"/>
    </source>
</evidence>
<dbReference type="Proteomes" id="UP000326912">
    <property type="component" value="Unassembled WGS sequence"/>
</dbReference>
<dbReference type="InterPro" id="IPR016032">
    <property type="entry name" value="Sig_transdc_resp-reg_C-effctor"/>
</dbReference>
<feature type="domain" description="HTH luxR-type" evidence="4">
    <location>
        <begin position="141"/>
        <end position="206"/>
    </location>
</feature>
<dbReference type="Gene3D" id="3.40.50.2300">
    <property type="match status" value="1"/>
</dbReference>
<dbReference type="PROSITE" id="PS50043">
    <property type="entry name" value="HTH_LUXR_2"/>
    <property type="match status" value="1"/>
</dbReference>
<feature type="domain" description="Response regulatory" evidence="5">
    <location>
        <begin position="3"/>
        <end position="119"/>
    </location>
</feature>
<dbReference type="GO" id="GO:0006355">
    <property type="term" value="P:regulation of DNA-templated transcription"/>
    <property type="evidence" value="ECO:0007669"/>
    <property type="project" value="InterPro"/>
</dbReference>
<dbReference type="InterPro" id="IPR058245">
    <property type="entry name" value="NreC/VraR/RcsB-like_REC"/>
</dbReference>
<dbReference type="GO" id="GO:0000160">
    <property type="term" value="P:phosphorelay signal transduction system"/>
    <property type="evidence" value="ECO:0007669"/>
    <property type="project" value="InterPro"/>
</dbReference>
<dbReference type="PANTHER" id="PTHR43214:SF37">
    <property type="entry name" value="TRANSCRIPTIONAL REGULATORY PROTEIN YDFI"/>
    <property type="match status" value="1"/>
</dbReference>
<dbReference type="RefSeq" id="WP_233097867.1">
    <property type="nucleotide sequence ID" value="NZ_BKZW01000002.1"/>
</dbReference>
<dbReference type="InterPro" id="IPR000792">
    <property type="entry name" value="Tscrpt_reg_LuxR_C"/>
</dbReference>
<dbReference type="InterPro" id="IPR039420">
    <property type="entry name" value="WalR-like"/>
</dbReference>
<gene>
    <name evidence="6" type="ORF">KDW_49220</name>
</gene>
<dbReference type="AlphaFoldDB" id="A0A5J4KW61"/>
<reference evidence="6 7" key="1">
    <citation type="submission" date="2019-10" db="EMBL/GenBank/DDBJ databases">
        <title>Dictyobacter vulcani sp. nov., within the class Ktedonobacteria, isolated from soil of volcanic Mt. Zao.</title>
        <authorList>
            <person name="Zheng Y."/>
            <person name="Wang C.M."/>
            <person name="Sakai Y."/>
            <person name="Abe K."/>
            <person name="Yokota A."/>
            <person name="Yabe S."/>
        </authorList>
    </citation>
    <scope>NUCLEOTIDE SEQUENCE [LARGE SCALE GENOMIC DNA]</scope>
    <source>
        <strain evidence="6 7">W12</strain>
    </source>
</reference>
<dbReference type="SMART" id="SM00421">
    <property type="entry name" value="HTH_LUXR"/>
    <property type="match status" value="1"/>
</dbReference>
<organism evidence="6 7">
    <name type="scientific">Dictyobacter vulcani</name>
    <dbReference type="NCBI Taxonomy" id="2607529"/>
    <lineage>
        <taxon>Bacteria</taxon>
        <taxon>Bacillati</taxon>
        <taxon>Chloroflexota</taxon>
        <taxon>Ktedonobacteria</taxon>
        <taxon>Ktedonobacterales</taxon>
        <taxon>Dictyobacteraceae</taxon>
        <taxon>Dictyobacter</taxon>
    </lineage>
</organism>
<keyword evidence="1 3" id="KW-0597">Phosphoprotein</keyword>
<evidence type="ECO:0000256" key="1">
    <source>
        <dbReference type="ARBA" id="ARBA00022553"/>
    </source>
</evidence>
<feature type="modified residue" description="4-aspartylphosphate" evidence="3">
    <location>
        <position position="54"/>
    </location>
</feature>
<evidence type="ECO:0000259" key="5">
    <source>
        <dbReference type="PROSITE" id="PS50110"/>
    </source>
</evidence>
<evidence type="ECO:0000313" key="6">
    <source>
        <dbReference type="EMBL" id="GER90760.1"/>
    </source>
</evidence>
<dbReference type="PANTHER" id="PTHR43214">
    <property type="entry name" value="TWO-COMPONENT RESPONSE REGULATOR"/>
    <property type="match status" value="1"/>
</dbReference>
<dbReference type="EMBL" id="BKZW01000002">
    <property type="protein sequence ID" value="GER90760.1"/>
    <property type="molecule type" value="Genomic_DNA"/>
</dbReference>
<dbReference type="GO" id="GO:0003677">
    <property type="term" value="F:DNA binding"/>
    <property type="evidence" value="ECO:0007669"/>
    <property type="project" value="UniProtKB-KW"/>
</dbReference>
<name>A0A5J4KW61_9CHLR</name>
<dbReference type="SUPFAM" id="SSF46894">
    <property type="entry name" value="C-terminal effector domain of the bipartite response regulators"/>
    <property type="match status" value="1"/>
</dbReference>
<dbReference type="PRINTS" id="PR00038">
    <property type="entry name" value="HTHLUXR"/>
</dbReference>
<dbReference type="SMART" id="SM00448">
    <property type="entry name" value="REC"/>
    <property type="match status" value="1"/>
</dbReference>
<dbReference type="SUPFAM" id="SSF52172">
    <property type="entry name" value="CheY-like"/>
    <property type="match status" value="1"/>
</dbReference>
<dbReference type="PROSITE" id="PS00622">
    <property type="entry name" value="HTH_LUXR_1"/>
    <property type="match status" value="1"/>
</dbReference>
<protein>
    <submittedName>
        <fullName evidence="6">DNA-binding response regulator</fullName>
    </submittedName>
</protein>
<dbReference type="Pfam" id="PF00072">
    <property type="entry name" value="Response_reg"/>
    <property type="match status" value="1"/>
</dbReference>
<dbReference type="CDD" id="cd06170">
    <property type="entry name" value="LuxR_C_like"/>
    <property type="match status" value="1"/>
</dbReference>
<proteinExistence type="predicted"/>
<keyword evidence="7" id="KW-1185">Reference proteome</keyword>
<keyword evidence="2 6" id="KW-0238">DNA-binding</keyword>
<dbReference type="InterPro" id="IPR001789">
    <property type="entry name" value="Sig_transdc_resp-reg_receiver"/>
</dbReference>
<evidence type="ECO:0000256" key="3">
    <source>
        <dbReference type="PROSITE-ProRule" id="PRU00169"/>
    </source>
</evidence>
<dbReference type="Pfam" id="PF00196">
    <property type="entry name" value="GerE"/>
    <property type="match status" value="1"/>
</dbReference>